<dbReference type="InterPro" id="IPR050266">
    <property type="entry name" value="AB_hydrolase_sf"/>
</dbReference>
<dbReference type="InterPro" id="IPR029058">
    <property type="entry name" value="AB_hydrolase_fold"/>
</dbReference>
<dbReference type="SUPFAM" id="SSF53474">
    <property type="entry name" value="alpha/beta-Hydrolases"/>
    <property type="match status" value="1"/>
</dbReference>
<gene>
    <name evidence="2" type="ORF">AAME72_16785</name>
</gene>
<dbReference type="GO" id="GO:0016787">
    <property type="term" value="F:hydrolase activity"/>
    <property type="evidence" value="ECO:0007669"/>
    <property type="project" value="UniProtKB-KW"/>
</dbReference>
<dbReference type="PANTHER" id="PTHR43798">
    <property type="entry name" value="MONOACYLGLYCEROL LIPASE"/>
    <property type="match status" value="1"/>
</dbReference>
<dbReference type="Gene3D" id="3.40.50.1820">
    <property type="entry name" value="alpha/beta hydrolase"/>
    <property type="match status" value="1"/>
</dbReference>
<organism evidence="2">
    <name type="scientific">Leifsonia sp. NPDC080035</name>
    <dbReference type="NCBI Taxonomy" id="3143936"/>
    <lineage>
        <taxon>Bacteria</taxon>
        <taxon>Bacillati</taxon>
        <taxon>Actinomycetota</taxon>
        <taxon>Actinomycetes</taxon>
        <taxon>Micrococcales</taxon>
        <taxon>Microbacteriaceae</taxon>
        <taxon>Leifsonia</taxon>
    </lineage>
</organism>
<dbReference type="PRINTS" id="PR00111">
    <property type="entry name" value="ABHYDROLASE"/>
</dbReference>
<dbReference type="PANTHER" id="PTHR43798:SF33">
    <property type="entry name" value="HYDROLASE, PUTATIVE (AFU_ORTHOLOGUE AFUA_2G14860)-RELATED"/>
    <property type="match status" value="1"/>
</dbReference>
<dbReference type="RefSeq" id="WP_348787674.1">
    <property type="nucleotide sequence ID" value="NZ_CP157390.1"/>
</dbReference>
<dbReference type="Pfam" id="PF12697">
    <property type="entry name" value="Abhydrolase_6"/>
    <property type="match status" value="1"/>
</dbReference>
<reference evidence="2" key="1">
    <citation type="submission" date="2024-05" db="EMBL/GenBank/DDBJ databases">
        <title>The Natural Products Discovery Center: Release of the First 8490 Sequenced Strains for Exploring Actinobacteria Biosynthetic Diversity.</title>
        <authorList>
            <person name="Kalkreuter E."/>
            <person name="Kautsar S.A."/>
            <person name="Yang D."/>
            <person name="Bader C.D."/>
            <person name="Teijaro C.N."/>
            <person name="Fluegel L."/>
            <person name="Davis C.M."/>
            <person name="Simpson J.R."/>
            <person name="Lauterbach L."/>
            <person name="Steele A.D."/>
            <person name="Gui C."/>
            <person name="Meng S."/>
            <person name="Li G."/>
            <person name="Viehrig K."/>
            <person name="Ye F."/>
            <person name="Su P."/>
            <person name="Kiefer A.F."/>
            <person name="Nichols A."/>
            <person name="Cepeda A.J."/>
            <person name="Yan W."/>
            <person name="Fan B."/>
            <person name="Jiang Y."/>
            <person name="Adhikari A."/>
            <person name="Zheng C.-J."/>
            <person name="Schuster L."/>
            <person name="Cowan T.M."/>
            <person name="Smanski M.J."/>
            <person name="Chevrette M.G."/>
            <person name="de Carvalho L.P.S."/>
            <person name="Shen B."/>
        </authorList>
    </citation>
    <scope>NUCLEOTIDE SEQUENCE</scope>
    <source>
        <strain evidence="2">NPDC080035</strain>
    </source>
</reference>
<keyword evidence="2" id="KW-0378">Hydrolase</keyword>
<dbReference type="EMBL" id="CP157390">
    <property type="protein sequence ID" value="XBM47708.1"/>
    <property type="molecule type" value="Genomic_DNA"/>
</dbReference>
<evidence type="ECO:0000259" key="1">
    <source>
        <dbReference type="Pfam" id="PF12697"/>
    </source>
</evidence>
<dbReference type="AlphaFoldDB" id="A0AAU7GCP3"/>
<name>A0AAU7GCP3_9MICO</name>
<feature type="domain" description="AB hydrolase-1" evidence="1">
    <location>
        <begin position="34"/>
        <end position="245"/>
    </location>
</feature>
<sequence>MTPVRGRAACSETGTASAVPVVTFDAGAPGGETFLLVHGIGVSSRYFERLAPALAASGRVIGIDLPGFGRAPRPSRPYTVEDYATVVARFLDERDLGPCVLVGHSMGTQIVSRLAVARPDLVSRLVLIGPVMAPRDRSPLRAAWRLFLDTLRERPRSNRLVIGDYLRCGPRWYLAVLPSMLAYRLESELSAIAAPILLVRGARDPIARASWMRSLLALARTATMIEIADAPHVVMHARPDAVARAMTEPGNRVAG</sequence>
<proteinExistence type="predicted"/>
<dbReference type="GO" id="GO:0016020">
    <property type="term" value="C:membrane"/>
    <property type="evidence" value="ECO:0007669"/>
    <property type="project" value="TreeGrafter"/>
</dbReference>
<dbReference type="InterPro" id="IPR000073">
    <property type="entry name" value="AB_hydrolase_1"/>
</dbReference>
<evidence type="ECO:0000313" key="2">
    <source>
        <dbReference type="EMBL" id="XBM47708.1"/>
    </source>
</evidence>
<accession>A0AAU7GCP3</accession>
<protein>
    <submittedName>
        <fullName evidence="2">Alpha/beta hydrolase</fullName>
    </submittedName>
</protein>